<organism evidence="1 2">
    <name type="scientific">Candidatus Magnetoglobus multicellularis str. Araruama</name>
    <dbReference type="NCBI Taxonomy" id="890399"/>
    <lineage>
        <taxon>Bacteria</taxon>
        <taxon>Pseudomonadati</taxon>
        <taxon>Thermodesulfobacteriota</taxon>
        <taxon>Desulfobacteria</taxon>
        <taxon>Desulfobacterales</taxon>
        <taxon>Desulfobacteraceae</taxon>
        <taxon>Candidatus Magnetoglobus</taxon>
    </lineage>
</organism>
<comment type="caution">
    <text evidence="1">The sequence shown here is derived from an EMBL/GenBank/DDBJ whole genome shotgun (WGS) entry which is preliminary data.</text>
</comment>
<accession>A0A1V1PBI5</accession>
<name>A0A1V1PBI5_9BACT</name>
<gene>
    <name evidence="1" type="ORF">OMM_07598</name>
</gene>
<evidence type="ECO:0000313" key="1">
    <source>
        <dbReference type="EMBL" id="ETR72279.1"/>
    </source>
</evidence>
<dbReference type="AlphaFoldDB" id="A0A1V1PBI5"/>
<reference evidence="2" key="1">
    <citation type="submission" date="2012-11" db="EMBL/GenBank/DDBJ databases">
        <authorList>
            <person name="Lucero-Rivera Y.E."/>
            <person name="Tovar-Ramirez D."/>
        </authorList>
    </citation>
    <scope>NUCLEOTIDE SEQUENCE [LARGE SCALE GENOMIC DNA]</scope>
    <source>
        <strain evidence="2">Araruama</strain>
    </source>
</reference>
<sequence>MHHRINYGSENTIHLKQFDLMFPLASMKPDSYCVAGDISQEHIPVRIMGREMISDGLVYFYSDGYQLESPVIITPYLKDDEEIDPYIFNYSTSIWTNINTGKKFEPIIQKRMTANTDKSYTISTKETGLLIFAKRPQEAILRPLTSLSIQNKVNYVDLDELKQTNIIKTIEDIDISDPDIVKIYRGQVSGKDELRLEVLKPGSSSIVLKGTDFYGNTGAKTYIIDVLLAKTDNLLLNVLAALQTCSGMETQYDLSDYDFNHDGKIGLSESIRLLQKMIQ</sequence>
<dbReference type="Proteomes" id="UP000189670">
    <property type="component" value="Unassembled WGS sequence"/>
</dbReference>
<proteinExistence type="predicted"/>
<dbReference type="EMBL" id="ATBP01000164">
    <property type="protein sequence ID" value="ETR72279.1"/>
    <property type="molecule type" value="Genomic_DNA"/>
</dbReference>
<evidence type="ECO:0000313" key="2">
    <source>
        <dbReference type="Proteomes" id="UP000189670"/>
    </source>
</evidence>
<protein>
    <submittedName>
        <fullName evidence="1">Uncharacterized protein</fullName>
    </submittedName>
</protein>